<comment type="caution">
    <text evidence="2">The sequence shown here is derived from an EMBL/GenBank/DDBJ whole genome shotgun (WGS) entry which is preliminary data.</text>
</comment>
<name>A0A9Q3YRW7_9FLAO</name>
<reference evidence="1" key="3">
    <citation type="submission" date="2024-05" db="EMBL/GenBank/DDBJ databases">
        <title>Description of novel Chryseobacterium sp. strain C-2.</title>
        <authorList>
            <person name="Saticioglu I.B."/>
        </authorList>
    </citation>
    <scope>NUCLEOTIDE SEQUENCE</scope>
    <source>
        <strain evidence="1">C-2</strain>
    </source>
</reference>
<dbReference type="Proteomes" id="UP000603715">
    <property type="component" value="Unassembled WGS sequence"/>
</dbReference>
<evidence type="ECO:0000313" key="2">
    <source>
        <dbReference type="EMBL" id="MCC9035244.1"/>
    </source>
</evidence>
<dbReference type="EMBL" id="JACXXP010000023">
    <property type="protein sequence ID" value="MBD3906022.1"/>
    <property type="molecule type" value="Genomic_DNA"/>
</dbReference>
<dbReference type="RefSeq" id="WP_191180448.1">
    <property type="nucleotide sequence ID" value="NZ_JACXXP010000023.1"/>
</dbReference>
<keyword evidence="3" id="KW-1185">Reference proteome</keyword>
<accession>A0A9Q3YRW7</accession>
<evidence type="ECO:0000313" key="1">
    <source>
        <dbReference type="EMBL" id="MBD3906022.1"/>
    </source>
</evidence>
<sequence>MRKFKSYAYEIAIKSNKDTAINLEMKEQIPLLTAENIKLKPLIPIKQIMIKVQVF</sequence>
<reference evidence="2" key="1">
    <citation type="submission" date="2021-11" db="EMBL/GenBank/DDBJ databases">
        <title>Description of novel Chryseobacterium species.</title>
        <authorList>
            <person name="Saticioglu I.B."/>
            <person name="Ay H."/>
            <person name="Altun S."/>
            <person name="Duman M."/>
        </authorList>
    </citation>
    <scope>NUCLEOTIDE SEQUENCE</scope>
    <source>
        <strain evidence="2">C-39</strain>
    </source>
</reference>
<proteinExistence type="predicted"/>
<reference evidence="3" key="2">
    <citation type="submission" date="2023-07" db="EMBL/GenBank/DDBJ databases">
        <title>Description of novel Chryseobacterium sp. strain C-2.</title>
        <authorList>
            <person name="Saticioglu I.B."/>
        </authorList>
    </citation>
    <scope>NUCLEOTIDE SEQUENCE [LARGE SCALE GENOMIC DNA]</scope>
    <source>
        <strain evidence="3">C-2</strain>
    </source>
</reference>
<dbReference type="AlphaFoldDB" id="A0A9Q3YRW7"/>
<organism evidence="2 4">
    <name type="scientific">Chryseobacterium muglaense</name>
    <dbReference type="NCBI Taxonomy" id="2893752"/>
    <lineage>
        <taxon>Bacteria</taxon>
        <taxon>Pseudomonadati</taxon>
        <taxon>Bacteroidota</taxon>
        <taxon>Flavobacteriia</taxon>
        <taxon>Flavobacteriales</taxon>
        <taxon>Weeksellaceae</taxon>
        <taxon>Chryseobacterium group</taxon>
        <taxon>Chryseobacterium</taxon>
    </lineage>
</organism>
<evidence type="ECO:0000313" key="4">
    <source>
        <dbReference type="Proteomes" id="UP001107960"/>
    </source>
</evidence>
<protein>
    <submittedName>
        <fullName evidence="2">DUF4139 domain-containing protein</fullName>
    </submittedName>
</protein>
<dbReference type="Proteomes" id="UP001107960">
    <property type="component" value="Unassembled WGS sequence"/>
</dbReference>
<gene>
    <name evidence="1" type="ORF">IEW27_15660</name>
    <name evidence="2" type="ORF">LNP80_13400</name>
</gene>
<evidence type="ECO:0000313" key="3">
    <source>
        <dbReference type="Proteomes" id="UP000603715"/>
    </source>
</evidence>
<dbReference type="EMBL" id="JAJJML010000001">
    <property type="protein sequence ID" value="MCC9035244.1"/>
    <property type="molecule type" value="Genomic_DNA"/>
</dbReference>